<dbReference type="PRINTS" id="PR00080">
    <property type="entry name" value="SDRFAMILY"/>
</dbReference>
<accession>A0ABY8VWP4</accession>
<evidence type="ECO:0000256" key="3">
    <source>
        <dbReference type="ARBA" id="ARBA00023027"/>
    </source>
</evidence>
<dbReference type="EC" id="1.1.1.47" evidence="6"/>
<dbReference type="InterPro" id="IPR020904">
    <property type="entry name" value="Sc_DH/Rdtase_CS"/>
</dbReference>
<evidence type="ECO:0000313" key="6">
    <source>
        <dbReference type="EMBL" id="WIM87917.1"/>
    </source>
</evidence>
<proteinExistence type="inferred from homology"/>
<dbReference type="PANTHER" id="PTHR43180:SF28">
    <property type="entry name" value="NAD(P)-BINDING ROSSMANN-FOLD SUPERFAMILY PROTEIN"/>
    <property type="match status" value="1"/>
</dbReference>
<gene>
    <name evidence="6" type="ORF">PT015_24380</name>
</gene>
<dbReference type="PANTHER" id="PTHR43180">
    <property type="entry name" value="3-OXOACYL-(ACYL-CARRIER-PROTEIN) REDUCTASE (AFU_ORTHOLOGUE AFUA_6G11210)"/>
    <property type="match status" value="1"/>
</dbReference>
<dbReference type="Gene3D" id="3.40.50.720">
    <property type="entry name" value="NAD(P)-binding Rossmann-like Domain"/>
    <property type="match status" value="1"/>
</dbReference>
<keyword evidence="4" id="KW-0443">Lipid metabolism</keyword>
<organism evidence="6 7">
    <name type="scientific">Candidatus Mycobacterium wuenschmannii</name>
    <dbReference type="NCBI Taxonomy" id="3027808"/>
    <lineage>
        <taxon>Bacteria</taxon>
        <taxon>Bacillati</taxon>
        <taxon>Actinomycetota</taxon>
        <taxon>Actinomycetes</taxon>
        <taxon>Mycobacteriales</taxon>
        <taxon>Mycobacteriaceae</taxon>
        <taxon>Mycobacterium</taxon>
    </lineage>
</organism>
<reference evidence="6 7" key="1">
    <citation type="journal article" date="2023" name="Microbiol. Resour. Announc.">
        <title>Complete Genome Sequence of Mycobacterium wuenschmanii, a novel Nontuberculous Mycobacterium Isolated from a captive population of Amazon Milk Frogs.</title>
        <authorList>
            <person name="Hicks J."/>
            <person name="Zeineldin M."/>
            <person name="Ward H."/>
            <person name="Wuenschmann A."/>
            <person name="Camp P."/>
            <person name="Farrell D."/>
            <person name="Lehman K."/>
            <person name="Thacker T."/>
            <person name="Cuthbert E."/>
        </authorList>
    </citation>
    <scope>NUCLEOTIDE SEQUENCE [LARGE SCALE GENOMIC DNA]</scope>
    <source>
        <strain evidence="6 7">Wuenschmanii</strain>
    </source>
</reference>
<evidence type="ECO:0000256" key="4">
    <source>
        <dbReference type="ARBA" id="ARBA00023098"/>
    </source>
</evidence>
<protein>
    <submittedName>
        <fullName evidence="6">Glucose 1-dehydrogenase</fullName>
        <ecNumber evidence="6">1.1.1.47</ecNumber>
    </submittedName>
</protein>
<dbReference type="EMBL" id="CP126981">
    <property type="protein sequence ID" value="WIM87917.1"/>
    <property type="molecule type" value="Genomic_DNA"/>
</dbReference>
<evidence type="ECO:0000256" key="1">
    <source>
        <dbReference type="ARBA" id="ARBA00006484"/>
    </source>
</evidence>
<evidence type="ECO:0000313" key="7">
    <source>
        <dbReference type="Proteomes" id="UP001236585"/>
    </source>
</evidence>
<dbReference type="InterPro" id="IPR002347">
    <property type="entry name" value="SDR_fam"/>
</dbReference>
<keyword evidence="5" id="KW-0753">Steroid metabolism</keyword>
<dbReference type="Proteomes" id="UP001236585">
    <property type="component" value="Chromosome"/>
</dbReference>
<keyword evidence="2 6" id="KW-0560">Oxidoreductase</keyword>
<dbReference type="NCBIfam" id="NF005559">
    <property type="entry name" value="PRK07231.1"/>
    <property type="match status" value="1"/>
</dbReference>
<dbReference type="PROSITE" id="PS00061">
    <property type="entry name" value="ADH_SHORT"/>
    <property type="match status" value="1"/>
</dbReference>
<evidence type="ECO:0000256" key="2">
    <source>
        <dbReference type="ARBA" id="ARBA00023002"/>
    </source>
</evidence>
<name>A0ABY8VWP4_9MYCO</name>
<dbReference type="RefSeq" id="WP_285187868.1">
    <property type="nucleotide sequence ID" value="NZ_CP126981.1"/>
</dbReference>
<dbReference type="PRINTS" id="PR00081">
    <property type="entry name" value="GDHRDH"/>
</dbReference>
<dbReference type="GO" id="GO:0047936">
    <property type="term" value="F:glucose 1-dehydrogenase [NAD(P)+] activity"/>
    <property type="evidence" value="ECO:0007669"/>
    <property type="project" value="UniProtKB-EC"/>
</dbReference>
<keyword evidence="3" id="KW-0520">NAD</keyword>
<keyword evidence="7" id="KW-1185">Reference proteome</keyword>
<evidence type="ECO:0000256" key="5">
    <source>
        <dbReference type="ARBA" id="ARBA00023221"/>
    </source>
</evidence>
<dbReference type="InterPro" id="IPR036291">
    <property type="entry name" value="NAD(P)-bd_dom_sf"/>
</dbReference>
<dbReference type="Pfam" id="PF13561">
    <property type="entry name" value="adh_short_C2"/>
    <property type="match status" value="1"/>
</dbReference>
<comment type="similarity">
    <text evidence="1">Belongs to the short-chain dehydrogenases/reductases (SDR) family.</text>
</comment>
<sequence length="248" mass="26480">MGRVDSKVALITGGARGMGAEHARLLLSEGAKVVIGDVLDDEGRSVAAELGDCAHYVHLDVTQPDQWTAAVGETVSRFGRLNVLVNNAGVSGRKTLRKFELERWRHTLDVNLTGTFLGTQAVVDAMIDAAGGSIINISSIEGLRGAPFAHAYVASKWAVRGLTKSTALELGRYNIRVNSIHPGLVRTPMTAHFPDDIVKSALGRPAEPIEVSNFVLFLASDESSYSTGAEFVVDGGVTADTPRKDLER</sequence>
<dbReference type="SUPFAM" id="SSF51735">
    <property type="entry name" value="NAD(P)-binding Rossmann-fold domains"/>
    <property type="match status" value="1"/>
</dbReference>